<protein>
    <submittedName>
        <fullName evidence="3">Uncharacterized protein</fullName>
    </submittedName>
</protein>
<evidence type="ECO:0000313" key="3">
    <source>
        <dbReference type="EMBL" id="EFN87236.1"/>
    </source>
</evidence>
<evidence type="ECO:0000313" key="1">
    <source>
        <dbReference type="EMBL" id="EFN75672.1"/>
    </source>
</evidence>
<keyword evidence="4" id="KW-1185">Reference proteome</keyword>
<gene>
    <name evidence="1" type="ORF">EAI_04113</name>
    <name evidence="3" type="ORF">EAI_06231</name>
    <name evidence="2" type="ORF">EAI_10762</name>
</gene>
<organism evidence="4">
    <name type="scientific">Harpegnathos saltator</name>
    <name type="common">Jerdon's jumping ant</name>
    <dbReference type="NCBI Taxonomy" id="610380"/>
    <lineage>
        <taxon>Eukaryota</taxon>
        <taxon>Metazoa</taxon>
        <taxon>Ecdysozoa</taxon>
        <taxon>Arthropoda</taxon>
        <taxon>Hexapoda</taxon>
        <taxon>Insecta</taxon>
        <taxon>Pterygota</taxon>
        <taxon>Neoptera</taxon>
        <taxon>Endopterygota</taxon>
        <taxon>Hymenoptera</taxon>
        <taxon>Apocrita</taxon>
        <taxon>Aculeata</taxon>
        <taxon>Formicoidea</taxon>
        <taxon>Formicidae</taxon>
        <taxon>Ponerinae</taxon>
        <taxon>Ponerini</taxon>
        <taxon>Harpegnathos</taxon>
    </lineage>
</organism>
<accession>E2BAP4</accession>
<dbReference type="Proteomes" id="UP000008237">
    <property type="component" value="Unassembled WGS sequence"/>
</dbReference>
<evidence type="ECO:0000313" key="2">
    <source>
        <dbReference type="EMBL" id="EFN75963.1"/>
    </source>
</evidence>
<dbReference type="EMBL" id="GL453672">
    <property type="protein sequence ID" value="EFN75672.1"/>
    <property type="molecule type" value="Genomic_DNA"/>
</dbReference>
<name>E2BAP4_HARSA</name>
<dbReference type="AlphaFoldDB" id="E2BAP4"/>
<feature type="non-terminal residue" evidence="3">
    <location>
        <position position="50"/>
    </location>
</feature>
<sequence length="50" mass="5804">MGNGYSAYINLVYKFGTYCYETAQLYVRLYSWYFMPASVHKLLVHGASII</sequence>
<reference evidence="3 4" key="1">
    <citation type="journal article" date="2010" name="Science">
        <title>Genomic comparison of the ants Camponotus floridanus and Harpegnathos saltator.</title>
        <authorList>
            <person name="Bonasio R."/>
            <person name="Zhang G."/>
            <person name="Ye C."/>
            <person name="Mutti N.S."/>
            <person name="Fang X."/>
            <person name="Qin N."/>
            <person name="Donahue G."/>
            <person name="Yang P."/>
            <person name="Li Q."/>
            <person name="Li C."/>
            <person name="Zhang P."/>
            <person name="Huang Z."/>
            <person name="Berger S.L."/>
            <person name="Reinberg D."/>
            <person name="Wang J."/>
            <person name="Liebig J."/>
        </authorList>
    </citation>
    <scope>NUCLEOTIDE SEQUENCE [LARGE SCALE GENOMIC DNA]</scope>
    <source>
        <strain evidence="3 4">R22 G/1</strain>
    </source>
</reference>
<evidence type="ECO:0000313" key="4">
    <source>
        <dbReference type="Proteomes" id="UP000008237"/>
    </source>
</evidence>
<proteinExistence type="predicted"/>
<dbReference type="EMBL" id="GL453494">
    <property type="protein sequence ID" value="EFN75963.1"/>
    <property type="molecule type" value="Genomic_DNA"/>
</dbReference>
<dbReference type="EMBL" id="GL446813">
    <property type="protein sequence ID" value="EFN87236.1"/>
    <property type="molecule type" value="Genomic_DNA"/>
</dbReference>